<organism evidence="2">
    <name type="scientific">bioreactor metagenome</name>
    <dbReference type="NCBI Taxonomy" id="1076179"/>
    <lineage>
        <taxon>unclassified sequences</taxon>
        <taxon>metagenomes</taxon>
        <taxon>ecological metagenomes</taxon>
    </lineage>
</organism>
<name>A0A645JKR1_9ZZZZ</name>
<reference evidence="2" key="1">
    <citation type="submission" date="2019-08" db="EMBL/GenBank/DDBJ databases">
        <authorList>
            <person name="Kucharzyk K."/>
            <person name="Murdoch R.W."/>
            <person name="Higgins S."/>
            <person name="Loffler F."/>
        </authorList>
    </citation>
    <scope>NUCLEOTIDE SEQUENCE</scope>
</reference>
<dbReference type="EMBL" id="VSSQ01142519">
    <property type="protein sequence ID" value="MPN63309.1"/>
    <property type="molecule type" value="Genomic_DNA"/>
</dbReference>
<protein>
    <submittedName>
        <fullName evidence="2">Putative parvulin-type peptidyl-prolyl cis-trans isomerase</fullName>
        <ecNumber evidence="2">5.2.1.8</ecNumber>
    </submittedName>
</protein>
<dbReference type="PANTHER" id="PTHR47245:SF2">
    <property type="entry name" value="PEPTIDYL-PROLYL CIS-TRANS ISOMERASE HP_0175-RELATED"/>
    <property type="match status" value="1"/>
</dbReference>
<feature type="domain" description="PpiC" evidence="1">
    <location>
        <begin position="1"/>
        <end position="36"/>
    </location>
</feature>
<keyword evidence="2" id="KW-0413">Isomerase</keyword>
<evidence type="ECO:0000259" key="1">
    <source>
        <dbReference type="PROSITE" id="PS50198"/>
    </source>
</evidence>
<comment type="caution">
    <text evidence="2">The sequence shown here is derived from an EMBL/GenBank/DDBJ whole genome shotgun (WGS) entry which is preliminary data.</text>
</comment>
<sequence>MFVAPFSEAMVKLEKGKFTTTPVKSDFGYHVILLEDVREMKAPPFDEVKPQIQQRLQQQKVEKHILDLRAKAKIQ</sequence>
<dbReference type="Pfam" id="PF13145">
    <property type="entry name" value="Rotamase_2"/>
    <property type="match status" value="1"/>
</dbReference>
<dbReference type="SUPFAM" id="SSF54534">
    <property type="entry name" value="FKBP-like"/>
    <property type="match status" value="1"/>
</dbReference>
<gene>
    <name evidence="2" type="ORF">SDC9_211067</name>
</gene>
<accession>A0A645JKR1</accession>
<dbReference type="AlphaFoldDB" id="A0A645JKR1"/>
<dbReference type="InterPro" id="IPR000297">
    <property type="entry name" value="PPIase_PpiC"/>
</dbReference>
<dbReference type="Gene3D" id="3.10.50.40">
    <property type="match status" value="1"/>
</dbReference>
<dbReference type="EC" id="5.2.1.8" evidence="2"/>
<dbReference type="GO" id="GO:0003755">
    <property type="term" value="F:peptidyl-prolyl cis-trans isomerase activity"/>
    <property type="evidence" value="ECO:0007669"/>
    <property type="project" value="UniProtKB-EC"/>
</dbReference>
<dbReference type="InterPro" id="IPR046357">
    <property type="entry name" value="PPIase_dom_sf"/>
</dbReference>
<dbReference type="InterPro" id="IPR050245">
    <property type="entry name" value="PrsA_foldase"/>
</dbReference>
<proteinExistence type="predicted"/>
<evidence type="ECO:0000313" key="2">
    <source>
        <dbReference type="EMBL" id="MPN63309.1"/>
    </source>
</evidence>
<dbReference type="PANTHER" id="PTHR47245">
    <property type="entry name" value="PEPTIDYLPROLYL ISOMERASE"/>
    <property type="match status" value="1"/>
</dbReference>
<dbReference type="PROSITE" id="PS50198">
    <property type="entry name" value="PPIC_PPIASE_2"/>
    <property type="match status" value="1"/>
</dbReference>